<dbReference type="Proteomes" id="UP001497535">
    <property type="component" value="Unassembled WGS sequence"/>
</dbReference>
<proteinExistence type="predicted"/>
<sequence length="95" mass="11023">MKGAKWSAEKCVLFSSFSGGPAANKTLKKIKILRRWGEGDSRGDDSRKRRKEISFSAMVPFRLALDPRVFFLHVVLSFFSFHPHFYFMFLFGSRI</sequence>
<keyword evidence="2" id="KW-1185">Reference proteome</keyword>
<dbReference type="EMBL" id="CAVMJV010000039">
    <property type="protein sequence ID" value="CAK5079750.1"/>
    <property type="molecule type" value="Genomic_DNA"/>
</dbReference>
<evidence type="ECO:0000313" key="1">
    <source>
        <dbReference type="EMBL" id="CAK5079750.1"/>
    </source>
</evidence>
<gene>
    <name evidence="1" type="ORF">MENTE1834_LOCUS26884</name>
</gene>
<evidence type="ECO:0000313" key="2">
    <source>
        <dbReference type="Proteomes" id="UP001497535"/>
    </source>
</evidence>
<protein>
    <submittedName>
        <fullName evidence="1">Uncharacterized protein</fullName>
    </submittedName>
</protein>
<organism evidence="1 2">
    <name type="scientific">Meloidogyne enterolobii</name>
    <name type="common">Root-knot nematode worm</name>
    <name type="synonym">Meloidogyne mayaguensis</name>
    <dbReference type="NCBI Taxonomy" id="390850"/>
    <lineage>
        <taxon>Eukaryota</taxon>
        <taxon>Metazoa</taxon>
        <taxon>Ecdysozoa</taxon>
        <taxon>Nematoda</taxon>
        <taxon>Chromadorea</taxon>
        <taxon>Rhabditida</taxon>
        <taxon>Tylenchina</taxon>
        <taxon>Tylenchomorpha</taxon>
        <taxon>Tylenchoidea</taxon>
        <taxon>Meloidogynidae</taxon>
        <taxon>Meloidogyninae</taxon>
        <taxon>Meloidogyne</taxon>
    </lineage>
</organism>
<reference evidence="1" key="1">
    <citation type="submission" date="2023-11" db="EMBL/GenBank/DDBJ databases">
        <authorList>
            <person name="Poullet M."/>
        </authorList>
    </citation>
    <scope>NUCLEOTIDE SEQUENCE</scope>
    <source>
        <strain evidence="1">E1834</strain>
    </source>
</reference>
<name>A0ACB0ZNY1_MELEN</name>
<accession>A0ACB0ZNY1</accession>
<comment type="caution">
    <text evidence="1">The sequence shown here is derived from an EMBL/GenBank/DDBJ whole genome shotgun (WGS) entry which is preliminary data.</text>
</comment>